<dbReference type="EMBL" id="HBHX01060792">
    <property type="protein sequence ID" value="CAE0141062.1"/>
    <property type="molecule type" value="Transcribed_RNA"/>
</dbReference>
<gene>
    <name evidence="2" type="ORF">HERI1096_LOCUS33613</name>
</gene>
<feature type="region of interest" description="Disordered" evidence="1">
    <location>
        <begin position="1"/>
        <end position="40"/>
    </location>
</feature>
<protein>
    <submittedName>
        <fullName evidence="2">Uncharacterized protein</fullName>
    </submittedName>
</protein>
<dbReference type="AlphaFoldDB" id="A0A7S3BR24"/>
<accession>A0A7S3BR24</accession>
<proteinExistence type="predicted"/>
<sequence>MGLNASSMRPIRRRHAGGPQRRTRPPHSRPSSPARRSSRYCSGWRASVASGSRARRYRHPYVQLELASAHRHPCGKLVALHLRNGMKLIAGVSIGSQAESRRTAVCEMCAAVDGDKARRRLPYGESKRPSDWS</sequence>
<name>A0A7S3BR24_9EUKA</name>
<organism evidence="2">
    <name type="scientific">Haptolina ericina</name>
    <dbReference type="NCBI Taxonomy" id="156174"/>
    <lineage>
        <taxon>Eukaryota</taxon>
        <taxon>Haptista</taxon>
        <taxon>Haptophyta</taxon>
        <taxon>Prymnesiophyceae</taxon>
        <taxon>Prymnesiales</taxon>
        <taxon>Prymnesiaceae</taxon>
        <taxon>Haptolina</taxon>
    </lineage>
</organism>
<evidence type="ECO:0000313" key="2">
    <source>
        <dbReference type="EMBL" id="CAE0141062.1"/>
    </source>
</evidence>
<reference evidence="2" key="1">
    <citation type="submission" date="2021-01" db="EMBL/GenBank/DDBJ databases">
        <authorList>
            <person name="Corre E."/>
            <person name="Pelletier E."/>
            <person name="Niang G."/>
            <person name="Scheremetjew M."/>
            <person name="Finn R."/>
            <person name="Kale V."/>
            <person name="Holt S."/>
            <person name="Cochrane G."/>
            <person name="Meng A."/>
            <person name="Brown T."/>
            <person name="Cohen L."/>
        </authorList>
    </citation>
    <scope>NUCLEOTIDE SEQUENCE</scope>
    <source>
        <strain evidence="2">CCMP281</strain>
    </source>
</reference>
<evidence type="ECO:0000256" key="1">
    <source>
        <dbReference type="SAM" id="MobiDB-lite"/>
    </source>
</evidence>
<feature type="compositionally biased region" description="Basic residues" evidence="1">
    <location>
        <begin position="10"/>
        <end position="27"/>
    </location>
</feature>